<organism evidence="2 3">
    <name type="scientific">Aspergillus granulosus</name>
    <dbReference type="NCBI Taxonomy" id="176169"/>
    <lineage>
        <taxon>Eukaryota</taxon>
        <taxon>Fungi</taxon>
        <taxon>Dikarya</taxon>
        <taxon>Ascomycota</taxon>
        <taxon>Pezizomycotina</taxon>
        <taxon>Eurotiomycetes</taxon>
        <taxon>Eurotiomycetidae</taxon>
        <taxon>Eurotiales</taxon>
        <taxon>Aspergillaceae</taxon>
        <taxon>Aspergillus</taxon>
        <taxon>Aspergillus subgen. Nidulantes</taxon>
    </lineage>
</organism>
<protein>
    <recommendedName>
        <fullName evidence="1">DUF3533 domain-containing protein</fullName>
    </recommendedName>
</protein>
<dbReference type="Pfam" id="PF12051">
    <property type="entry name" value="DUF3533"/>
    <property type="match status" value="1"/>
</dbReference>
<evidence type="ECO:0000313" key="2">
    <source>
        <dbReference type="EMBL" id="KAL2807560.1"/>
    </source>
</evidence>
<evidence type="ECO:0000259" key="1">
    <source>
        <dbReference type="Pfam" id="PF12051"/>
    </source>
</evidence>
<proteinExistence type="predicted"/>
<feature type="domain" description="DUF3533" evidence="1">
    <location>
        <begin position="44"/>
        <end position="158"/>
    </location>
</feature>
<comment type="caution">
    <text evidence="2">The sequence shown here is derived from an EMBL/GenBank/DDBJ whole genome shotgun (WGS) entry which is preliminary data.</text>
</comment>
<gene>
    <name evidence="2" type="ORF">BJX63DRAFT_411892</name>
</gene>
<dbReference type="InterPro" id="IPR053001">
    <property type="entry name" value="MNNG_permease-like"/>
</dbReference>
<dbReference type="Proteomes" id="UP001610334">
    <property type="component" value="Unassembled WGS sequence"/>
</dbReference>
<keyword evidence="3" id="KW-1185">Reference proteome</keyword>
<dbReference type="PANTHER" id="PTHR34814:SF2">
    <property type="entry name" value="DUF3533 DOMAIN-CONTAINING PROTEIN"/>
    <property type="match status" value="1"/>
</dbReference>
<dbReference type="InterPro" id="IPR022703">
    <property type="entry name" value="DUF3533"/>
</dbReference>
<name>A0ABR4GWH5_9EURO</name>
<sequence length="199" mass="21439">MRGLLSMSVLSPYPANVLPVEDAGGSVGAIHHPFLKALAVSFHLLQLLFLTGPSYVYATLFDSSNRVHHFNMFYVDYDGGLLDQPVLGIYEKLRGKGFPTVSQSTVEQFPIPEDVRTAVRHGNYWGAIYVNHVATANLAAVLDAEAGANATNLNSLTLSGMEHGTLLLLGTGQTWASESLEFGAPPRLLRSGSPTNLSR</sequence>
<accession>A0ABR4GWH5</accession>
<reference evidence="2 3" key="1">
    <citation type="submission" date="2024-07" db="EMBL/GenBank/DDBJ databases">
        <title>Section-level genome sequencing and comparative genomics of Aspergillus sections Usti and Cavernicolus.</title>
        <authorList>
            <consortium name="Lawrence Berkeley National Laboratory"/>
            <person name="Nybo J.L."/>
            <person name="Vesth T.C."/>
            <person name="Theobald S."/>
            <person name="Frisvad J.C."/>
            <person name="Larsen T.O."/>
            <person name="Kjaerboelling I."/>
            <person name="Rothschild-Mancinelli K."/>
            <person name="Lyhne E.K."/>
            <person name="Kogle M.E."/>
            <person name="Barry K."/>
            <person name="Clum A."/>
            <person name="Na H."/>
            <person name="Ledsgaard L."/>
            <person name="Lin J."/>
            <person name="Lipzen A."/>
            <person name="Kuo A."/>
            <person name="Riley R."/>
            <person name="Mondo S."/>
            <person name="Labutti K."/>
            <person name="Haridas S."/>
            <person name="Pangalinan J."/>
            <person name="Salamov A.A."/>
            <person name="Simmons B.A."/>
            <person name="Magnuson J.K."/>
            <person name="Chen J."/>
            <person name="Drula E."/>
            <person name="Henrissat B."/>
            <person name="Wiebenga A."/>
            <person name="Lubbers R.J."/>
            <person name="Gomes A.C."/>
            <person name="Makela M.R."/>
            <person name="Stajich J."/>
            <person name="Grigoriev I.V."/>
            <person name="Mortensen U.H."/>
            <person name="De Vries R.P."/>
            <person name="Baker S.E."/>
            <person name="Andersen M.R."/>
        </authorList>
    </citation>
    <scope>NUCLEOTIDE SEQUENCE [LARGE SCALE GENOMIC DNA]</scope>
    <source>
        <strain evidence="2 3">CBS 588.65</strain>
    </source>
</reference>
<evidence type="ECO:0000313" key="3">
    <source>
        <dbReference type="Proteomes" id="UP001610334"/>
    </source>
</evidence>
<dbReference type="EMBL" id="JBFXLT010000138">
    <property type="protein sequence ID" value="KAL2807560.1"/>
    <property type="molecule type" value="Genomic_DNA"/>
</dbReference>
<dbReference type="PANTHER" id="PTHR34814">
    <property type="entry name" value="NITROSOGUANIDINE RESISTANCE PROTEIN SNG1"/>
    <property type="match status" value="1"/>
</dbReference>